<keyword evidence="3" id="KW-1185">Reference proteome</keyword>
<dbReference type="EMBL" id="QAOQ01000002">
    <property type="protein sequence ID" value="PTQ99339.1"/>
    <property type="molecule type" value="Genomic_DNA"/>
</dbReference>
<sequence>MKKVIVFLAIISACGLAVKAFFYANYDDETAENFQKVRKFSPAEVAHLSVLNNKVIIDNFLGVNAVYHGFAFFNESGTPPMSLNDRGVEFRRVAAMQLKIARTWYRPNWSCPNGIYQNYDWENNKMQALYAWLDKMKQLKVDVALQAGWFFPADVSYGHSSADTTRDVIRYADWVNESLHQFIKVKGFTNIKYLMLFTEPFNVKKYSANPYTNTPAYYAKVCNAINDKLIATGMRSEIKIVGPNSGSTDTAAFIGWSTQTLNKVIDIYSWHTYNGKQYNTNPPLEYDGWKAIADVGKNKIAGTGKPFWIDEYGASRPNEKFRFSADYGNYLAQCVAAFINSGAQSSLLWILFNQKYEGNYSDNKDSFYKGVQRWGLVRFPKDNGDTDHTPYPSWYAFSMMSKYMGGYGYSKTFKVINQDSMYVAYVQNKKNVSLMVINASHVPRKFDVKFAVPINATLNRIVYDPGTIKVSENVDMLNVDKHLPNVTNTFSDQIPSRGVSIYTTATN</sequence>
<protein>
    <recommendedName>
        <fullName evidence="4">Asl1-like glycosyl hydrolase catalytic domain-containing protein</fullName>
    </recommendedName>
</protein>
<accession>A0A2T5JC46</accession>
<name>A0A2T5JC46_9SPHI</name>
<organism evidence="2 3">
    <name type="scientific">Mucilaginibacter yixingensis</name>
    <dbReference type="NCBI Taxonomy" id="1295612"/>
    <lineage>
        <taxon>Bacteria</taxon>
        <taxon>Pseudomonadati</taxon>
        <taxon>Bacteroidota</taxon>
        <taxon>Sphingobacteriia</taxon>
        <taxon>Sphingobacteriales</taxon>
        <taxon>Sphingobacteriaceae</taxon>
        <taxon>Mucilaginibacter</taxon>
    </lineage>
</organism>
<proteinExistence type="predicted"/>
<dbReference type="Proteomes" id="UP000244168">
    <property type="component" value="Unassembled WGS sequence"/>
</dbReference>
<dbReference type="Gene3D" id="3.20.20.80">
    <property type="entry name" value="Glycosidases"/>
    <property type="match status" value="1"/>
</dbReference>
<keyword evidence="1" id="KW-0732">Signal</keyword>
<dbReference type="SUPFAM" id="SSF51445">
    <property type="entry name" value="(Trans)glycosidases"/>
    <property type="match status" value="1"/>
</dbReference>
<reference evidence="2 3" key="1">
    <citation type="submission" date="2018-04" db="EMBL/GenBank/DDBJ databases">
        <title>Genomic Encyclopedia of Archaeal and Bacterial Type Strains, Phase II (KMG-II): from individual species to whole genera.</title>
        <authorList>
            <person name="Goeker M."/>
        </authorList>
    </citation>
    <scope>NUCLEOTIDE SEQUENCE [LARGE SCALE GENOMIC DNA]</scope>
    <source>
        <strain evidence="2 3">DSM 26809</strain>
    </source>
</reference>
<evidence type="ECO:0008006" key="4">
    <source>
        <dbReference type="Google" id="ProtNLM"/>
    </source>
</evidence>
<evidence type="ECO:0000313" key="3">
    <source>
        <dbReference type="Proteomes" id="UP000244168"/>
    </source>
</evidence>
<gene>
    <name evidence="2" type="ORF">C8P68_102155</name>
</gene>
<feature type="chain" id="PRO_5015427581" description="Asl1-like glycosyl hydrolase catalytic domain-containing protein" evidence="1">
    <location>
        <begin position="20"/>
        <end position="507"/>
    </location>
</feature>
<dbReference type="AlphaFoldDB" id="A0A2T5JC46"/>
<evidence type="ECO:0000313" key="2">
    <source>
        <dbReference type="EMBL" id="PTQ99339.1"/>
    </source>
</evidence>
<dbReference type="RefSeq" id="WP_107827274.1">
    <property type="nucleotide sequence ID" value="NZ_CP160205.1"/>
</dbReference>
<dbReference type="InterPro" id="IPR017853">
    <property type="entry name" value="GH"/>
</dbReference>
<evidence type="ECO:0000256" key="1">
    <source>
        <dbReference type="SAM" id="SignalP"/>
    </source>
</evidence>
<feature type="signal peptide" evidence="1">
    <location>
        <begin position="1"/>
        <end position="19"/>
    </location>
</feature>
<comment type="caution">
    <text evidence="2">The sequence shown here is derived from an EMBL/GenBank/DDBJ whole genome shotgun (WGS) entry which is preliminary data.</text>
</comment>
<dbReference type="OrthoDB" id="2988582at2"/>